<evidence type="ECO:0000256" key="1">
    <source>
        <dbReference type="SAM" id="MobiDB-lite"/>
    </source>
</evidence>
<dbReference type="KEGG" id="sflv:IC614_11410"/>
<evidence type="ECO:0000313" key="2">
    <source>
        <dbReference type="EMBL" id="QPQ54908.1"/>
    </source>
</evidence>
<dbReference type="RefSeq" id="WP_200971584.1">
    <property type="nucleotide sequence ID" value="NZ_CP065592.1"/>
</dbReference>
<name>A0A7T2LM06_9SPHN</name>
<feature type="compositionally biased region" description="Pro residues" evidence="1">
    <location>
        <begin position="129"/>
        <end position="145"/>
    </location>
</feature>
<dbReference type="Proteomes" id="UP000594873">
    <property type="component" value="Chromosome"/>
</dbReference>
<accession>A0A7T2LM06</accession>
<dbReference type="AlphaFoldDB" id="A0A7T2LM06"/>
<evidence type="ECO:0000313" key="3">
    <source>
        <dbReference type="Proteomes" id="UP000594873"/>
    </source>
</evidence>
<keyword evidence="3" id="KW-1185">Reference proteome</keyword>
<sequence>MAKEGKKAKAKLKMPKKIAGVKVSKKVRKAADPILEVAKNPIVAEIAAAALVAAAGALTARRHKTEIADKVGDMRERLNRAGGSLRDRFTLLADEMADKALSALDGLEQSLSGAKAAAPSSAPGDADAPQPPAAPVKPQRPPRAG</sequence>
<proteinExistence type="predicted"/>
<feature type="region of interest" description="Disordered" evidence="1">
    <location>
        <begin position="112"/>
        <end position="145"/>
    </location>
</feature>
<reference evidence="2 3" key="1">
    <citation type="submission" date="2020-11" db="EMBL/GenBank/DDBJ databases">
        <title>Genome seq and assembly of Sphingosinicella sp.</title>
        <authorList>
            <person name="Chhetri G."/>
        </authorList>
    </citation>
    <scope>NUCLEOTIDE SEQUENCE [LARGE SCALE GENOMIC DNA]</scope>
    <source>
        <strain evidence="2 3">UDD2</strain>
    </source>
</reference>
<feature type="compositionally biased region" description="Low complexity" evidence="1">
    <location>
        <begin position="113"/>
        <end position="128"/>
    </location>
</feature>
<dbReference type="EMBL" id="CP065592">
    <property type="protein sequence ID" value="QPQ54908.1"/>
    <property type="molecule type" value="Genomic_DNA"/>
</dbReference>
<gene>
    <name evidence="2" type="ORF">IC614_11410</name>
</gene>
<protein>
    <submittedName>
        <fullName evidence="2">Uncharacterized protein</fullName>
    </submittedName>
</protein>
<organism evidence="2 3">
    <name type="scientific">Allosphingosinicella flava</name>
    <dbReference type="NCBI Taxonomy" id="2771430"/>
    <lineage>
        <taxon>Bacteria</taxon>
        <taxon>Pseudomonadati</taxon>
        <taxon>Pseudomonadota</taxon>
        <taxon>Alphaproteobacteria</taxon>
        <taxon>Sphingomonadales</taxon>
        <taxon>Sphingomonadaceae</taxon>
        <taxon>Allosphingosinicella</taxon>
    </lineage>
</organism>